<organism evidence="1 2">
    <name type="scientific">Dallia pectoralis</name>
    <name type="common">Alaska blackfish</name>
    <dbReference type="NCBI Taxonomy" id="75939"/>
    <lineage>
        <taxon>Eukaryota</taxon>
        <taxon>Metazoa</taxon>
        <taxon>Chordata</taxon>
        <taxon>Craniata</taxon>
        <taxon>Vertebrata</taxon>
        <taxon>Euteleostomi</taxon>
        <taxon>Actinopterygii</taxon>
        <taxon>Neopterygii</taxon>
        <taxon>Teleostei</taxon>
        <taxon>Protacanthopterygii</taxon>
        <taxon>Esociformes</taxon>
        <taxon>Umbridae</taxon>
        <taxon>Dallia</taxon>
    </lineage>
</organism>
<sequence>MDRFRFAFITILCLPVGAVCSSQDEISGSEVELRVRPGDNVTLYCDCRISTGENIVWYRKCSHNYQPPLVISSYKGTHESYENYFKKSFPRFTLFWNSSKNTRDLLIENVTESDLGLYYCGTVKNEVKIEQCVKNQLFYQYGNVTTQLLLDSSSSTSTTSTNSSSDVSSDCVLSWVLVMAYRFLFLILIPAAFFMGNIYGVNKEKMKLQERDRDQLFCKSVVN</sequence>
<evidence type="ECO:0000313" key="1">
    <source>
        <dbReference type="EMBL" id="KAJ8000551.1"/>
    </source>
</evidence>
<keyword evidence="2" id="KW-1185">Reference proteome</keyword>
<proteinExistence type="predicted"/>
<evidence type="ECO:0000313" key="2">
    <source>
        <dbReference type="Proteomes" id="UP001157502"/>
    </source>
</evidence>
<accession>A0ACC2GAC9</accession>
<name>A0ACC2GAC9_DALPE</name>
<comment type="caution">
    <text evidence="1">The sequence shown here is derived from an EMBL/GenBank/DDBJ whole genome shotgun (WGS) entry which is preliminary data.</text>
</comment>
<gene>
    <name evidence="1" type="ORF">DPEC_G00181280</name>
</gene>
<dbReference type="Proteomes" id="UP001157502">
    <property type="component" value="Chromosome 15"/>
</dbReference>
<protein>
    <submittedName>
        <fullName evidence="1">Uncharacterized protein</fullName>
    </submittedName>
</protein>
<reference evidence="1" key="1">
    <citation type="submission" date="2021-05" db="EMBL/GenBank/DDBJ databases">
        <authorList>
            <person name="Pan Q."/>
            <person name="Jouanno E."/>
            <person name="Zahm M."/>
            <person name="Klopp C."/>
            <person name="Cabau C."/>
            <person name="Louis A."/>
            <person name="Berthelot C."/>
            <person name="Parey E."/>
            <person name="Roest Crollius H."/>
            <person name="Montfort J."/>
            <person name="Robinson-Rechavi M."/>
            <person name="Bouchez O."/>
            <person name="Lampietro C."/>
            <person name="Lopez Roques C."/>
            <person name="Donnadieu C."/>
            <person name="Postlethwait J."/>
            <person name="Bobe J."/>
            <person name="Dillon D."/>
            <person name="Chandos A."/>
            <person name="von Hippel F."/>
            <person name="Guiguen Y."/>
        </authorList>
    </citation>
    <scope>NUCLEOTIDE SEQUENCE</scope>
    <source>
        <strain evidence="1">YG-Jan2019</strain>
    </source>
</reference>
<dbReference type="EMBL" id="CM055742">
    <property type="protein sequence ID" value="KAJ8000551.1"/>
    <property type="molecule type" value="Genomic_DNA"/>
</dbReference>